<feature type="compositionally biased region" description="Basic and acidic residues" evidence="1">
    <location>
        <begin position="77"/>
        <end position="87"/>
    </location>
</feature>
<gene>
    <name evidence="2" type="ORF">K0M31_011450</name>
</gene>
<accession>A0AA40KUR9</accession>
<reference evidence="2" key="1">
    <citation type="submission" date="2021-10" db="EMBL/GenBank/DDBJ databases">
        <title>Melipona bicolor Genome sequencing and assembly.</title>
        <authorList>
            <person name="Araujo N.S."/>
            <person name="Arias M.C."/>
        </authorList>
    </citation>
    <scope>NUCLEOTIDE SEQUENCE</scope>
    <source>
        <strain evidence="2">USP_2M_L1-L4_2017</strain>
        <tissue evidence="2">Whole body</tissue>
    </source>
</reference>
<feature type="compositionally biased region" description="Basic and acidic residues" evidence="1">
    <location>
        <begin position="22"/>
        <end position="34"/>
    </location>
</feature>
<protein>
    <submittedName>
        <fullName evidence="2">Uncharacterized protein</fullName>
    </submittedName>
</protein>
<proteinExistence type="predicted"/>
<dbReference type="AlphaFoldDB" id="A0AA40KUR9"/>
<evidence type="ECO:0000256" key="1">
    <source>
        <dbReference type="SAM" id="MobiDB-lite"/>
    </source>
</evidence>
<comment type="caution">
    <text evidence="2">The sequence shown here is derived from an EMBL/GenBank/DDBJ whole genome shotgun (WGS) entry which is preliminary data.</text>
</comment>
<evidence type="ECO:0000313" key="2">
    <source>
        <dbReference type="EMBL" id="KAK1133657.1"/>
    </source>
</evidence>
<sequence length="115" mass="13453">TKERDAGLQKPRSTFQNPDSARGFDNKYAKRRSIDAVNKNGGFACCDQRGTTEEEEEEEEEEDEEDEEEARNKRMKERTEKRAYEERKKRKEKRTKRKKRPGNGARPACSGNLLI</sequence>
<feature type="compositionally biased region" description="Basic residues" evidence="1">
    <location>
        <begin position="88"/>
        <end position="101"/>
    </location>
</feature>
<feature type="region of interest" description="Disordered" evidence="1">
    <location>
        <begin position="1"/>
        <end position="115"/>
    </location>
</feature>
<organism evidence="2 3">
    <name type="scientific">Melipona bicolor</name>
    <dbReference type="NCBI Taxonomy" id="60889"/>
    <lineage>
        <taxon>Eukaryota</taxon>
        <taxon>Metazoa</taxon>
        <taxon>Ecdysozoa</taxon>
        <taxon>Arthropoda</taxon>
        <taxon>Hexapoda</taxon>
        <taxon>Insecta</taxon>
        <taxon>Pterygota</taxon>
        <taxon>Neoptera</taxon>
        <taxon>Endopterygota</taxon>
        <taxon>Hymenoptera</taxon>
        <taxon>Apocrita</taxon>
        <taxon>Aculeata</taxon>
        <taxon>Apoidea</taxon>
        <taxon>Anthophila</taxon>
        <taxon>Apidae</taxon>
        <taxon>Melipona</taxon>
    </lineage>
</organism>
<feature type="non-terminal residue" evidence="2">
    <location>
        <position position="1"/>
    </location>
</feature>
<dbReference type="Proteomes" id="UP001177670">
    <property type="component" value="Unassembled WGS sequence"/>
</dbReference>
<feature type="compositionally biased region" description="Acidic residues" evidence="1">
    <location>
        <begin position="53"/>
        <end position="69"/>
    </location>
</feature>
<name>A0AA40KUR9_9HYME</name>
<evidence type="ECO:0000313" key="3">
    <source>
        <dbReference type="Proteomes" id="UP001177670"/>
    </source>
</evidence>
<dbReference type="EMBL" id="JAHYIQ010000003">
    <property type="protein sequence ID" value="KAK1133657.1"/>
    <property type="molecule type" value="Genomic_DNA"/>
</dbReference>
<keyword evidence="3" id="KW-1185">Reference proteome</keyword>